<feature type="signal peptide" evidence="1">
    <location>
        <begin position="1"/>
        <end position="27"/>
    </location>
</feature>
<gene>
    <name evidence="2" type="ORF">F4553_001471</name>
</gene>
<keyword evidence="1" id="KW-0732">Signal</keyword>
<feature type="chain" id="PRO_5032747601" evidence="1">
    <location>
        <begin position="28"/>
        <end position="356"/>
    </location>
</feature>
<protein>
    <submittedName>
        <fullName evidence="2">Uncharacterized protein</fullName>
    </submittedName>
</protein>
<reference evidence="2 3" key="1">
    <citation type="submission" date="2020-08" db="EMBL/GenBank/DDBJ databases">
        <title>Sequencing the genomes of 1000 actinobacteria strains.</title>
        <authorList>
            <person name="Klenk H.-P."/>
        </authorList>
    </citation>
    <scope>NUCLEOTIDE SEQUENCE [LARGE SCALE GENOMIC DNA]</scope>
    <source>
        <strain evidence="2 3">DSM 45362</strain>
    </source>
</reference>
<name>A0A841BMW9_9ACTN</name>
<dbReference type="AlphaFoldDB" id="A0A841BMW9"/>
<evidence type="ECO:0000313" key="3">
    <source>
        <dbReference type="Proteomes" id="UP000587527"/>
    </source>
</evidence>
<sequence length="356" mass="37068">MRNLLRFGAAALMAAGFAVALPSPAQAVVSADGYVWASQPDAVSYTATTGYERNSTGGTVQVSRSGTGVYQVRFTGMATSGGVAHARPYGSGNNRICTVASWGPSGADQVVNVRCFDAGGVPANSLFTAHFSNRTAAAGSFGYFWAHDATPAGGGYVPSGAYAYDSTGLTNHVTRQSTGVYMLQIGAVDAYFPVGHDDGVYQITAYGTAAVRCEVFGENDEDPTPIGVFCHNHNGVLVDSRFSVSYSHSVTVLGTATAAFGNIHSRHSWMSPVFYPAGWWNSAGGAPTITTLGTGRYRVAFPGLSIGSGYAVAGSRGDTSTYCTVAFWGSNSVTVNCYDQVTDAYADSDFTVAFTA</sequence>
<accession>A0A841BMW9</accession>
<dbReference type="Proteomes" id="UP000587527">
    <property type="component" value="Unassembled WGS sequence"/>
</dbReference>
<comment type="caution">
    <text evidence="2">The sequence shown here is derived from an EMBL/GenBank/DDBJ whole genome shotgun (WGS) entry which is preliminary data.</text>
</comment>
<evidence type="ECO:0000313" key="2">
    <source>
        <dbReference type="EMBL" id="MBB5868092.1"/>
    </source>
</evidence>
<evidence type="ECO:0000256" key="1">
    <source>
        <dbReference type="SAM" id="SignalP"/>
    </source>
</evidence>
<organism evidence="2 3">
    <name type="scientific">Allocatelliglobosispora scoriae</name>
    <dbReference type="NCBI Taxonomy" id="643052"/>
    <lineage>
        <taxon>Bacteria</taxon>
        <taxon>Bacillati</taxon>
        <taxon>Actinomycetota</taxon>
        <taxon>Actinomycetes</taxon>
        <taxon>Micromonosporales</taxon>
        <taxon>Micromonosporaceae</taxon>
        <taxon>Allocatelliglobosispora</taxon>
    </lineage>
</organism>
<keyword evidence="3" id="KW-1185">Reference proteome</keyword>
<dbReference type="RefSeq" id="WP_184833767.1">
    <property type="nucleotide sequence ID" value="NZ_JACHMN010000002.1"/>
</dbReference>
<proteinExistence type="predicted"/>
<dbReference type="EMBL" id="JACHMN010000002">
    <property type="protein sequence ID" value="MBB5868092.1"/>
    <property type="molecule type" value="Genomic_DNA"/>
</dbReference>